<dbReference type="RefSeq" id="WP_163960990.1">
    <property type="nucleotide sequence ID" value="NZ_JAAIVB010000012.1"/>
</dbReference>
<sequence>MPALDGAWRAVRQRLSRSHVHDGASCQRAGTFRISRLVGWLRDQVLAARRHNEQMLIEEARRARCAKRRALGLLTGLLDTEQRQEFRTLRYFHVIGGSTGTRYRIRVASFANIDVLGATGRPMYRLCAHPAGDIPIYDIMAGQLLHLQDPTTEERFLRMANVHTALSELRPSSGPNWVP</sequence>
<name>A0A6B3SSE3_9BURK</name>
<organism evidence="1 2">
    <name type="scientific">Noviherbaspirillum galbum</name>
    <dbReference type="NCBI Taxonomy" id="2709383"/>
    <lineage>
        <taxon>Bacteria</taxon>
        <taxon>Pseudomonadati</taxon>
        <taxon>Pseudomonadota</taxon>
        <taxon>Betaproteobacteria</taxon>
        <taxon>Burkholderiales</taxon>
        <taxon>Oxalobacteraceae</taxon>
        <taxon>Noviherbaspirillum</taxon>
    </lineage>
</organism>
<protein>
    <submittedName>
        <fullName evidence="1">Uncharacterized protein</fullName>
    </submittedName>
</protein>
<evidence type="ECO:0000313" key="2">
    <source>
        <dbReference type="Proteomes" id="UP000482155"/>
    </source>
</evidence>
<keyword evidence="2" id="KW-1185">Reference proteome</keyword>
<gene>
    <name evidence="1" type="ORF">G3574_05470</name>
</gene>
<reference evidence="1 2" key="1">
    <citation type="submission" date="2020-02" db="EMBL/GenBank/DDBJ databases">
        <authorList>
            <person name="Kim M.K."/>
        </authorList>
    </citation>
    <scope>NUCLEOTIDE SEQUENCE [LARGE SCALE GENOMIC DNA]</scope>
    <source>
        <strain evidence="1 2">17J57-3</strain>
    </source>
</reference>
<accession>A0A6B3SSE3</accession>
<dbReference type="Proteomes" id="UP000482155">
    <property type="component" value="Unassembled WGS sequence"/>
</dbReference>
<comment type="caution">
    <text evidence="1">The sequence shown here is derived from an EMBL/GenBank/DDBJ whole genome shotgun (WGS) entry which is preliminary data.</text>
</comment>
<dbReference type="AlphaFoldDB" id="A0A6B3SSE3"/>
<dbReference type="EMBL" id="JAAIVB010000012">
    <property type="protein sequence ID" value="NEX60519.1"/>
    <property type="molecule type" value="Genomic_DNA"/>
</dbReference>
<evidence type="ECO:0000313" key="1">
    <source>
        <dbReference type="EMBL" id="NEX60519.1"/>
    </source>
</evidence>
<proteinExistence type="predicted"/>